<dbReference type="Proteomes" id="UP001597058">
    <property type="component" value="Unassembled WGS sequence"/>
</dbReference>
<organism evidence="1 2">
    <name type="scientific">Streptomyces kaempferi</name>
    <dbReference type="NCBI Taxonomy" id="333725"/>
    <lineage>
        <taxon>Bacteria</taxon>
        <taxon>Bacillati</taxon>
        <taxon>Actinomycetota</taxon>
        <taxon>Actinomycetes</taxon>
        <taxon>Kitasatosporales</taxon>
        <taxon>Streptomycetaceae</taxon>
        <taxon>Streptomyces</taxon>
    </lineage>
</organism>
<sequence>MADDLLVIIPTRGRPQAVPEIVQAWDDTGATADLLFAVDTDDPELAAYKQHAADLKGDGRVRFTFGKRRRLCGTLNQQAVKAAKAYRYLAFLGDDHRPRAAAMPWDARIRECLSGGPGIVYGNDLLMGEQMPTAVAMTSDIVDTLSYMAPDCLVHLCLDLVWLDWGRGMGRITYLPDMVIEHLHPAAGKADLDAGYEEANSPEQVSSDSAAYYDYRDNGGLEADLAKLRKLVAHSEGGTMPAGATIAINATGAAEAVTKGAS</sequence>
<reference evidence="2" key="1">
    <citation type="journal article" date="2019" name="Int. J. Syst. Evol. Microbiol.">
        <title>The Global Catalogue of Microorganisms (GCM) 10K type strain sequencing project: providing services to taxonomists for standard genome sequencing and annotation.</title>
        <authorList>
            <consortium name="The Broad Institute Genomics Platform"/>
            <consortium name="The Broad Institute Genome Sequencing Center for Infectious Disease"/>
            <person name="Wu L."/>
            <person name="Ma J."/>
        </authorList>
    </citation>
    <scope>NUCLEOTIDE SEQUENCE [LARGE SCALE GENOMIC DNA]</scope>
    <source>
        <strain evidence="2">CGMCC 4.7020</strain>
    </source>
</reference>
<gene>
    <name evidence="1" type="ORF">ACFQ5X_28875</name>
</gene>
<protein>
    <recommendedName>
        <fullName evidence="3">Glycosyltransferase</fullName>
    </recommendedName>
</protein>
<proteinExistence type="predicted"/>
<evidence type="ECO:0008006" key="3">
    <source>
        <dbReference type="Google" id="ProtNLM"/>
    </source>
</evidence>
<keyword evidence="2" id="KW-1185">Reference proteome</keyword>
<dbReference type="RefSeq" id="WP_381329294.1">
    <property type="nucleotide sequence ID" value="NZ_JBHTMM010000043.1"/>
</dbReference>
<evidence type="ECO:0000313" key="2">
    <source>
        <dbReference type="Proteomes" id="UP001597058"/>
    </source>
</evidence>
<dbReference type="InterPro" id="IPR029044">
    <property type="entry name" value="Nucleotide-diphossugar_trans"/>
</dbReference>
<dbReference type="EMBL" id="JBHTMM010000043">
    <property type="protein sequence ID" value="MFD1309862.1"/>
    <property type="molecule type" value="Genomic_DNA"/>
</dbReference>
<accession>A0ABW3XKP7</accession>
<comment type="caution">
    <text evidence="1">The sequence shown here is derived from an EMBL/GenBank/DDBJ whole genome shotgun (WGS) entry which is preliminary data.</text>
</comment>
<name>A0ABW3XKP7_9ACTN</name>
<dbReference type="SUPFAM" id="SSF53448">
    <property type="entry name" value="Nucleotide-diphospho-sugar transferases"/>
    <property type="match status" value="1"/>
</dbReference>
<evidence type="ECO:0000313" key="1">
    <source>
        <dbReference type="EMBL" id="MFD1309862.1"/>
    </source>
</evidence>